<accession>A0A7Z7HTG3</accession>
<reference evidence="3" key="1">
    <citation type="submission" date="2017-03" db="EMBL/GenBank/DDBJ databases">
        <authorList>
            <consortium name="AG Boll"/>
        </authorList>
    </citation>
    <scope>NUCLEOTIDE SEQUENCE [LARGE SCALE GENOMIC DNA]</scope>
    <source>
        <strain evidence="3">Chol</strain>
    </source>
</reference>
<sequence>MKKSIYRIAVTPLLLAGTWAGLGAASPAHAAPGDLVMTMGFVSINNSRSSSTPQHNQLDPNTLGPKLGLVPTSFSSPGTEQTVGNALKPILTLSYFMTDHIAITAVGGVPPVLDVTGHGSVTTPGLLSGVVPPVEMGKPANNPVATARHWFPSVMVQYHFGEKDDAWHPFVGVGLGYSFFTNVKLGANFDNNLKLAGGFIADPLNAIVGKAQVSTEAKASGRIRPLFNAGVSYMLDDKWSLGASVSYVPIKTVATIRVRDKTGNVVLTSKANLDIPTVATSATVGYHF</sequence>
<feature type="signal peptide" evidence="2">
    <location>
        <begin position="1"/>
        <end position="30"/>
    </location>
</feature>
<keyword evidence="4" id="KW-1185">Reference proteome</keyword>
<dbReference type="PANTHER" id="PTHR36920">
    <property type="match status" value="1"/>
</dbReference>
<dbReference type="InterPro" id="IPR011250">
    <property type="entry name" value="OMP/PagP_B-barrel"/>
</dbReference>
<name>A0A7Z7HTG3_9PROT</name>
<comment type="subcellular location">
    <subcellularLocation>
        <location evidence="1">Cell outer membrane</location>
    </subcellularLocation>
</comment>
<dbReference type="PANTHER" id="PTHR36920:SF1">
    <property type="entry name" value="OUTER MEMBRANE PROTEIN W"/>
    <property type="match status" value="1"/>
</dbReference>
<dbReference type="Pfam" id="PF03922">
    <property type="entry name" value="OmpW"/>
    <property type="match status" value="1"/>
</dbReference>
<evidence type="ECO:0000256" key="2">
    <source>
        <dbReference type="SAM" id="SignalP"/>
    </source>
</evidence>
<dbReference type="SUPFAM" id="SSF56925">
    <property type="entry name" value="OMPA-like"/>
    <property type="match status" value="1"/>
</dbReference>
<dbReference type="InterPro" id="IPR005618">
    <property type="entry name" value="OMPW"/>
</dbReference>
<dbReference type="Proteomes" id="UP000242886">
    <property type="component" value="Chromosome SDENCHOL"/>
</dbReference>
<dbReference type="Gene3D" id="2.40.160.20">
    <property type="match status" value="1"/>
</dbReference>
<dbReference type="GO" id="GO:0009279">
    <property type="term" value="C:cell outer membrane"/>
    <property type="evidence" value="ECO:0007669"/>
    <property type="project" value="UniProtKB-SubCell"/>
</dbReference>
<keyword evidence="2" id="KW-0732">Signal</keyword>
<dbReference type="AlphaFoldDB" id="A0A7Z7HTG3"/>
<evidence type="ECO:0000313" key="4">
    <source>
        <dbReference type="Proteomes" id="UP000242886"/>
    </source>
</evidence>
<dbReference type="RefSeq" id="WP_154716874.1">
    <property type="nucleotide sequence ID" value="NZ_LT837803.1"/>
</dbReference>
<gene>
    <name evidence="3" type="ORF">SDENCHOL_20362</name>
</gene>
<proteinExistence type="predicted"/>
<protein>
    <submittedName>
        <fullName evidence="3">OmpW family porin</fullName>
    </submittedName>
</protein>
<dbReference type="GO" id="GO:0055085">
    <property type="term" value="P:transmembrane transport"/>
    <property type="evidence" value="ECO:0007669"/>
    <property type="project" value="TreeGrafter"/>
</dbReference>
<evidence type="ECO:0000313" key="3">
    <source>
        <dbReference type="EMBL" id="SMB27330.1"/>
    </source>
</evidence>
<evidence type="ECO:0000256" key="1">
    <source>
        <dbReference type="ARBA" id="ARBA00004442"/>
    </source>
</evidence>
<organism evidence="3 4">
    <name type="scientific">Sterolibacterium denitrificans</name>
    <dbReference type="NCBI Taxonomy" id="157592"/>
    <lineage>
        <taxon>Bacteria</taxon>
        <taxon>Pseudomonadati</taxon>
        <taxon>Pseudomonadota</taxon>
        <taxon>Betaproteobacteria</taxon>
        <taxon>Nitrosomonadales</taxon>
        <taxon>Sterolibacteriaceae</taxon>
        <taxon>Sterolibacterium</taxon>
    </lineage>
</organism>
<dbReference type="EMBL" id="LT837803">
    <property type="protein sequence ID" value="SMB27330.1"/>
    <property type="molecule type" value="Genomic_DNA"/>
</dbReference>
<feature type="chain" id="PRO_5031291459" evidence="2">
    <location>
        <begin position="31"/>
        <end position="288"/>
    </location>
</feature>